<comment type="caution">
    <text evidence="3">The sequence shown here is derived from an EMBL/GenBank/DDBJ whole genome shotgun (WGS) entry which is preliminary data.</text>
</comment>
<proteinExistence type="predicted"/>
<dbReference type="RefSeq" id="WP_007207760.1">
    <property type="nucleotide sequence ID" value="NZ_GL622241.1"/>
</dbReference>
<organism evidence="3 4">
    <name type="scientific">Enterococcus italicus (strain DSM 15952 / CCUG 50447 / LMG 22039 / TP 1.5)</name>
    <dbReference type="NCBI Taxonomy" id="888064"/>
    <lineage>
        <taxon>Bacteria</taxon>
        <taxon>Bacillati</taxon>
        <taxon>Bacillota</taxon>
        <taxon>Bacilli</taxon>
        <taxon>Lactobacillales</taxon>
        <taxon>Enterococcaceae</taxon>
        <taxon>Enterococcus</taxon>
    </lineage>
</organism>
<keyword evidence="4" id="KW-1185">Reference proteome</keyword>
<protein>
    <submittedName>
        <fullName evidence="3">Uncharacterized protein</fullName>
    </submittedName>
</protein>
<feature type="compositionally biased region" description="Basic residues" evidence="1">
    <location>
        <begin position="92"/>
        <end position="103"/>
    </location>
</feature>
<dbReference type="EMBL" id="AEPV01000026">
    <property type="protein sequence ID" value="EFU74438.1"/>
    <property type="molecule type" value="Genomic_DNA"/>
</dbReference>
<accession>E6LEE9</accession>
<name>E6LEE9_ENTI1</name>
<feature type="transmembrane region" description="Helical" evidence="2">
    <location>
        <begin position="44"/>
        <end position="61"/>
    </location>
</feature>
<evidence type="ECO:0000256" key="2">
    <source>
        <dbReference type="SAM" id="Phobius"/>
    </source>
</evidence>
<evidence type="ECO:0000256" key="1">
    <source>
        <dbReference type="SAM" id="MobiDB-lite"/>
    </source>
</evidence>
<gene>
    <name evidence="3" type="ORF">HMPREF9088_0739</name>
</gene>
<dbReference type="STRING" id="888064.HMPREF9088_0739"/>
<feature type="transmembrane region" description="Helical" evidence="2">
    <location>
        <begin position="20"/>
        <end position="37"/>
    </location>
</feature>
<keyword evidence="2" id="KW-0472">Membrane</keyword>
<dbReference type="HOGENOM" id="CLU_2259441_0_0_9"/>
<dbReference type="AlphaFoldDB" id="E6LEE9"/>
<evidence type="ECO:0000313" key="4">
    <source>
        <dbReference type="Proteomes" id="UP000010296"/>
    </source>
</evidence>
<evidence type="ECO:0000313" key="3">
    <source>
        <dbReference type="EMBL" id="EFU74438.1"/>
    </source>
</evidence>
<reference evidence="3 4" key="1">
    <citation type="submission" date="2010-12" db="EMBL/GenBank/DDBJ databases">
        <authorList>
            <person name="Muzny D."/>
            <person name="Qin X."/>
            <person name="Deng J."/>
            <person name="Jiang H."/>
            <person name="Liu Y."/>
            <person name="Qu J."/>
            <person name="Song X.-Z."/>
            <person name="Zhang L."/>
            <person name="Thornton R."/>
            <person name="Coyle M."/>
            <person name="Francisco L."/>
            <person name="Jackson L."/>
            <person name="Javaid M."/>
            <person name="Korchina V."/>
            <person name="Kovar C."/>
            <person name="Mata R."/>
            <person name="Mathew T."/>
            <person name="Ngo R."/>
            <person name="Nguyen L."/>
            <person name="Nguyen N."/>
            <person name="Okwuonu G."/>
            <person name="Ongeri F."/>
            <person name="Pham C."/>
            <person name="Simmons D."/>
            <person name="Wilczek-Boney K."/>
            <person name="Hale W."/>
            <person name="Jakkamsetti A."/>
            <person name="Pham P."/>
            <person name="Ruth R."/>
            <person name="San Lucas F."/>
            <person name="Warren J."/>
            <person name="Zhang J."/>
            <person name="Zhao Z."/>
            <person name="Zhou C."/>
            <person name="Zhu D."/>
            <person name="Lee S."/>
            <person name="Bess C."/>
            <person name="Blankenburg K."/>
            <person name="Forbes L."/>
            <person name="Fu Q."/>
            <person name="Gubbala S."/>
            <person name="Hirani K."/>
            <person name="Jayaseelan J.C."/>
            <person name="Lara F."/>
            <person name="Munidasa M."/>
            <person name="Palculict T."/>
            <person name="Patil S."/>
            <person name="Pu L.-L."/>
            <person name="Saada N."/>
            <person name="Tang L."/>
            <person name="Weissenberger G."/>
            <person name="Zhu Y."/>
            <person name="Hemphill L."/>
            <person name="Shang Y."/>
            <person name="Youmans B."/>
            <person name="Ayvaz T."/>
            <person name="Ross M."/>
            <person name="Santibanez J."/>
            <person name="Aqrawi P."/>
            <person name="Gross S."/>
            <person name="Joshi V."/>
            <person name="Fowler G."/>
            <person name="Nazareth L."/>
            <person name="Reid J."/>
            <person name="Worley K."/>
            <person name="Petrosino J."/>
            <person name="Highlander S."/>
            <person name="Gibbs R."/>
        </authorList>
    </citation>
    <scope>NUCLEOTIDE SEQUENCE [LARGE SCALE GENOMIC DNA]</scope>
    <source>
        <strain evidence="4">DSM 15952 / CCUG 50447 / LMG 22039 / TP 1.5</strain>
    </source>
</reference>
<keyword evidence="2" id="KW-1133">Transmembrane helix</keyword>
<dbReference type="Proteomes" id="UP000010296">
    <property type="component" value="Unassembled WGS sequence"/>
</dbReference>
<keyword evidence="2" id="KW-0812">Transmembrane</keyword>
<sequence>MNKIGEVLLGSIFTTSDTQHWLIPVLLVLAMISWFLWKQSKKRLRHIFFLGLLLSLIGVTVKSTTVVSSTLSDLFTNNETTTTSGSAAEKKKQPKKLLLRNNY</sequence>
<feature type="region of interest" description="Disordered" evidence="1">
    <location>
        <begin position="79"/>
        <end position="103"/>
    </location>
</feature>